<organism evidence="3">
    <name type="scientific">Trichuris suis</name>
    <name type="common">pig whipworm</name>
    <dbReference type="NCBI Taxonomy" id="68888"/>
    <lineage>
        <taxon>Eukaryota</taxon>
        <taxon>Metazoa</taxon>
        <taxon>Ecdysozoa</taxon>
        <taxon>Nematoda</taxon>
        <taxon>Enoplea</taxon>
        <taxon>Dorylaimia</taxon>
        <taxon>Trichinellida</taxon>
        <taxon>Trichuridae</taxon>
        <taxon>Trichuris</taxon>
    </lineage>
</organism>
<reference evidence="3" key="1">
    <citation type="journal article" date="2014" name="Nat. Genet.">
        <title>Genome and transcriptome of the porcine whipworm Trichuris suis.</title>
        <authorList>
            <person name="Jex A.R."/>
            <person name="Nejsum P."/>
            <person name="Schwarz E.M."/>
            <person name="Hu L."/>
            <person name="Young N.D."/>
            <person name="Hall R.S."/>
            <person name="Korhonen P.K."/>
            <person name="Liao S."/>
            <person name="Thamsborg S."/>
            <person name="Xia J."/>
            <person name="Xu P."/>
            <person name="Wang S."/>
            <person name="Scheerlinck J.P."/>
            <person name="Hofmann A."/>
            <person name="Sternberg P.W."/>
            <person name="Wang J."/>
            <person name="Gasser R.B."/>
        </authorList>
    </citation>
    <scope>NUCLEOTIDE SEQUENCE [LARGE SCALE GENOMIC DNA]</scope>
    <source>
        <strain evidence="3">DCEP-RM93F</strain>
    </source>
</reference>
<dbReference type="Proteomes" id="UP000030758">
    <property type="component" value="Unassembled WGS sequence"/>
</dbReference>
<dbReference type="AlphaFoldDB" id="A0A085NE67"/>
<evidence type="ECO:0000256" key="1">
    <source>
        <dbReference type="SAM" id="SignalP"/>
    </source>
</evidence>
<sequence length="540" mass="60464">MMESCKRMQFKCASWHRSSTKLTMAVNHTMLCALLVTALTSICSGSRSQSECAGRLSEKLSRKFNLKSRTDFKDIHASSWKTIVNFEGLITFDIYANRDDLLLAKISSEQLTAGCTPVEFCGGEKKELLLVSQNSSSYMLRQLANESDKLGWSLEVALTQTFVPYVNKETWHTNGMEIIETKDKATFTRHVIHRHFSQNAYKSKGLSVSPGFTSTLSCAYSGGSVPSMSLMELFNLALPISKQGLAKVRNEITLHLIKEEVMKTRECKSDDINELVNCYTERELHSLYMHVLDETSSGKWKPDSVNLESLMLETITRSSSINVETPTNKNLSCEVMLSQLENSVDKIWQRMEIFVKLRQQLERMSEFDIANLLGTCAPLSSEQNVALANAFAICSTLSCFKAAYPFLKAAGLMHQYSATLAHLPNPEKELIEELIEEVQRSSESSSSLLHCTTALIQTYCSQFKCPADETMITKILSLTTDNSRKEKDNGILKALGNMRNIQIPQWEESLCSNNGTNEEMLSLFAQGSLTTLNPQVLESA</sequence>
<evidence type="ECO:0000259" key="2">
    <source>
        <dbReference type="Pfam" id="PF01347"/>
    </source>
</evidence>
<feature type="domain" description="Vitellogenin" evidence="2">
    <location>
        <begin position="217"/>
        <end position="502"/>
    </location>
</feature>
<dbReference type="InterPro" id="IPR011030">
    <property type="entry name" value="Lipovitellin_superhlx_dom"/>
</dbReference>
<dbReference type="GO" id="GO:0005319">
    <property type="term" value="F:lipid transporter activity"/>
    <property type="evidence" value="ECO:0007669"/>
    <property type="project" value="InterPro"/>
</dbReference>
<feature type="signal peptide" evidence="1">
    <location>
        <begin position="1"/>
        <end position="45"/>
    </location>
</feature>
<evidence type="ECO:0000313" key="3">
    <source>
        <dbReference type="EMBL" id="KFD67763.1"/>
    </source>
</evidence>
<protein>
    <recommendedName>
        <fullName evidence="2">Vitellogenin domain-containing protein</fullName>
    </recommendedName>
</protein>
<dbReference type="Gene3D" id="1.25.10.20">
    <property type="entry name" value="Vitellinogen, superhelical"/>
    <property type="match status" value="1"/>
</dbReference>
<feature type="chain" id="PRO_5001795876" description="Vitellogenin domain-containing protein" evidence="1">
    <location>
        <begin position="46"/>
        <end position="540"/>
    </location>
</feature>
<dbReference type="InterPro" id="IPR001747">
    <property type="entry name" value="Vitellogenin_N"/>
</dbReference>
<accession>A0A085NE67</accession>
<dbReference type="EMBL" id="KL367511">
    <property type="protein sequence ID" value="KFD67763.1"/>
    <property type="molecule type" value="Genomic_DNA"/>
</dbReference>
<proteinExistence type="predicted"/>
<dbReference type="Pfam" id="PF01347">
    <property type="entry name" value="Vitellogenin_N"/>
    <property type="match status" value="1"/>
</dbReference>
<keyword evidence="1" id="KW-0732">Signal</keyword>
<name>A0A085NE67_9BILA</name>
<gene>
    <name evidence="3" type="ORF">M514_07503</name>
</gene>